<evidence type="ECO:0000313" key="3">
    <source>
        <dbReference type="Proteomes" id="UP001172155"/>
    </source>
</evidence>
<evidence type="ECO:0000313" key="2">
    <source>
        <dbReference type="EMBL" id="KAK0743065.1"/>
    </source>
</evidence>
<keyword evidence="3" id="KW-1185">Reference proteome</keyword>
<dbReference type="Proteomes" id="UP001172155">
    <property type="component" value="Unassembled WGS sequence"/>
</dbReference>
<sequence length="166" mass="18339">MGPLESKINGSFLTTRYRGSRRRAFPSSRRHRPIPARLCLPASDEQFLSPTPSLLAPNWSLSPSTLAATHCCSFSAMERQLEAGQGEMMETGASTPCMLVPDHMSRLLLLVAWSPSPRSERPWCSLPSFLDLYHEHAPPPPVVSQEELSAKRDLDRGGEPRTGGGW</sequence>
<comment type="caution">
    <text evidence="2">The sequence shown here is derived from an EMBL/GenBank/DDBJ whole genome shotgun (WGS) entry which is preliminary data.</text>
</comment>
<protein>
    <submittedName>
        <fullName evidence="2">Uncharacterized protein</fullName>
    </submittedName>
</protein>
<dbReference type="AlphaFoldDB" id="A0AA40EPF6"/>
<gene>
    <name evidence="2" type="ORF">B0T18DRAFT_174852</name>
</gene>
<feature type="region of interest" description="Disordered" evidence="1">
    <location>
        <begin position="140"/>
        <end position="166"/>
    </location>
</feature>
<reference evidence="2" key="1">
    <citation type="submission" date="2023-06" db="EMBL/GenBank/DDBJ databases">
        <title>Genome-scale phylogeny and comparative genomics of the fungal order Sordariales.</title>
        <authorList>
            <consortium name="Lawrence Berkeley National Laboratory"/>
            <person name="Hensen N."/>
            <person name="Bonometti L."/>
            <person name="Westerberg I."/>
            <person name="Brannstrom I.O."/>
            <person name="Guillou S."/>
            <person name="Cros-Aarteil S."/>
            <person name="Calhoun S."/>
            <person name="Haridas S."/>
            <person name="Kuo A."/>
            <person name="Mondo S."/>
            <person name="Pangilinan J."/>
            <person name="Riley R."/>
            <person name="LaButti K."/>
            <person name="Andreopoulos B."/>
            <person name="Lipzen A."/>
            <person name="Chen C."/>
            <person name="Yanf M."/>
            <person name="Daum C."/>
            <person name="Ng V."/>
            <person name="Clum A."/>
            <person name="Steindorff A."/>
            <person name="Ohm R."/>
            <person name="Martin F."/>
            <person name="Silar P."/>
            <person name="Natvig D."/>
            <person name="Lalanne C."/>
            <person name="Gautier V."/>
            <person name="Ament-velasquez S.L."/>
            <person name="Kruys A."/>
            <person name="Hutchinson M.I."/>
            <person name="Powell A.J."/>
            <person name="Barry K."/>
            <person name="Miller A.N."/>
            <person name="Grigoriev I.V."/>
            <person name="Debuchy R."/>
            <person name="Gladieux P."/>
            <person name="Thoren M.H."/>
            <person name="Johannesson H."/>
        </authorList>
    </citation>
    <scope>NUCLEOTIDE SEQUENCE</scope>
    <source>
        <strain evidence="2">SMH3187-1</strain>
    </source>
</reference>
<evidence type="ECO:0000256" key="1">
    <source>
        <dbReference type="SAM" id="MobiDB-lite"/>
    </source>
</evidence>
<name>A0AA40EPF6_9PEZI</name>
<dbReference type="EMBL" id="JAUKUD010000005">
    <property type="protein sequence ID" value="KAK0743065.1"/>
    <property type="molecule type" value="Genomic_DNA"/>
</dbReference>
<feature type="compositionally biased region" description="Basic and acidic residues" evidence="1">
    <location>
        <begin position="148"/>
        <end position="159"/>
    </location>
</feature>
<accession>A0AA40EPF6</accession>
<organism evidence="2 3">
    <name type="scientific">Schizothecium vesticola</name>
    <dbReference type="NCBI Taxonomy" id="314040"/>
    <lineage>
        <taxon>Eukaryota</taxon>
        <taxon>Fungi</taxon>
        <taxon>Dikarya</taxon>
        <taxon>Ascomycota</taxon>
        <taxon>Pezizomycotina</taxon>
        <taxon>Sordariomycetes</taxon>
        <taxon>Sordariomycetidae</taxon>
        <taxon>Sordariales</taxon>
        <taxon>Schizotheciaceae</taxon>
        <taxon>Schizothecium</taxon>
    </lineage>
</organism>
<proteinExistence type="predicted"/>